<evidence type="ECO:0000313" key="3">
    <source>
        <dbReference type="EMBL" id="KIA64594.1"/>
    </source>
</evidence>
<keyword evidence="1" id="KW-1133">Transmembrane helix</keyword>
<dbReference type="Pfam" id="PF20182">
    <property type="entry name" value="DUF6545"/>
    <property type="match status" value="1"/>
</dbReference>
<feature type="transmembrane region" description="Helical" evidence="1">
    <location>
        <begin position="138"/>
        <end position="160"/>
    </location>
</feature>
<keyword evidence="4" id="KW-1185">Reference proteome</keyword>
<gene>
    <name evidence="3" type="ORF">FG87_11945</name>
</gene>
<feature type="transmembrane region" description="Helical" evidence="1">
    <location>
        <begin position="72"/>
        <end position="92"/>
    </location>
</feature>
<protein>
    <recommendedName>
        <fullName evidence="2">DUF6545 domain-containing protein</fullName>
    </recommendedName>
</protein>
<evidence type="ECO:0000313" key="4">
    <source>
        <dbReference type="Proteomes" id="UP000031364"/>
    </source>
</evidence>
<feature type="domain" description="DUF6545" evidence="2">
    <location>
        <begin position="248"/>
        <end position="374"/>
    </location>
</feature>
<comment type="caution">
    <text evidence="3">The sequence shown here is derived from an EMBL/GenBank/DDBJ whole genome shotgun (WGS) entry which is preliminary data.</text>
</comment>
<feature type="transmembrane region" description="Helical" evidence="1">
    <location>
        <begin position="218"/>
        <end position="238"/>
    </location>
</feature>
<sequence length="390" mass="41322">MFTSTLPTAVTLPTVIAACLLLAGRLVGLLSTELDRHVTIAFGCLVATATTREPTVCRLLSELSGGLLSEQLIVELGAVGFNFGYAAGLLIGSALLHRSRSPRVCYGLAVVFSAAALCFSTVGGGAGTIFERAGWAQFGYWLCTAPIGTAMAVIIIRAAGAELRNQVERRDAAMYVAILLAGVAVLVRIGATIAASAVRITVPHNSFTDIQAEIDRNGVFFDLVLCMGLTLIAIVAAARSRMGVDDLTRHRKALRPLWRELTLACPEIVHHSPVPHGAQPNRYLLHRTVIEIRDSMLDLARYATPHPPEVAAAISSAAPSAPAYDALDRAVLLVRARDAKAQGAAPSGPRYFTVSAADSLLDEVTELTALGRQWNVAEAIAARVAQPSTR</sequence>
<evidence type="ECO:0000259" key="2">
    <source>
        <dbReference type="Pfam" id="PF20182"/>
    </source>
</evidence>
<reference evidence="3 4" key="1">
    <citation type="journal article" date="2014" name="Int. J. Syst. Evol. Microbiol.">
        <title>Nocardia vulneris sp. nov., isolated from wounds of human patients in North America.</title>
        <authorList>
            <person name="Lasker B.A."/>
            <person name="Bell M."/>
            <person name="Klenk H.P."/>
            <person name="Sproer C."/>
            <person name="Schumann C."/>
            <person name="Schumann P."/>
            <person name="Brown J.M."/>
        </authorList>
    </citation>
    <scope>NUCLEOTIDE SEQUENCE [LARGE SCALE GENOMIC DNA]</scope>
    <source>
        <strain evidence="3 4">W9851</strain>
    </source>
</reference>
<feature type="transmembrane region" description="Helical" evidence="1">
    <location>
        <begin position="172"/>
        <end position="198"/>
    </location>
</feature>
<dbReference type="EMBL" id="JNFP01000012">
    <property type="protein sequence ID" value="KIA64594.1"/>
    <property type="molecule type" value="Genomic_DNA"/>
</dbReference>
<evidence type="ECO:0000256" key="1">
    <source>
        <dbReference type="SAM" id="Phobius"/>
    </source>
</evidence>
<organism evidence="3 4">
    <name type="scientific">Nocardia vulneris</name>
    <dbReference type="NCBI Taxonomy" id="1141657"/>
    <lineage>
        <taxon>Bacteria</taxon>
        <taxon>Bacillati</taxon>
        <taxon>Actinomycetota</taxon>
        <taxon>Actinomycetes</taxon>
        <taxon>Mycobacteriales</taxon>
        <taxon>Nocardiaceae</taxon>
        <taxon>Nocardia</taxon>
    </lineage>
</organism>
<dbReference type="RefSeq" id="WP_043668665.1">
    <property type="nucleotide sequence ID" value="NZ_BDCI01000018.1"/>
</dbReference>
<keyword evidence="1" id="KW-0472">Membrane</keyword>
<dbReference type="Proteomes" id="UP000031364">
    <property type="component" value="Unassembled WGS sequence"/>
</dbReference>
<feature type="transmembrane region" description="Helical" evidence="1">
    <location>
        <begin position="104"/>
        <end position="126"/>
    </location>
</feature>
<accession>A0ABR4ZHX2</accession>
<keyword evidence="1" id="KW-0812">Transmembrane</keyword>
<proteinExistence type="predicted"/>
<name>A0ABR4ZHX2_9NOCA</name>
<dbReference type="InterPro" id="IPR046675">
    <property type="entry name" value="DUF6545"/>
</dbReference>